<protein>
    <recommendedName>
        <fullName evidence="3">Glyceraldehyde 3-phosphate dehydrogenase catalytic domain-containing protein</fullName>
    </recommendedName>
</protein>
<comment type="caution">
    <text evidence="1">The sequence shown here is derived from an EMBL/GenBank/DDBJ whole genome shotgun (WGS) entry which is preliminary data.</text>
</comment>
<name>A0A1A6HMI9_NEOLE</name>
<accession>A0A1A6HMI9</accession>
<dbReference type="Proteomes" id="UP000092124">
    <property type="component" value="Unassembled WGS sequence"/>
</dbReference>
<evidence type="ECO:0000313" key="1">
    <source>
        <dbReference type="EMBL" id="OBS78922.1"/>
    </source>
</evidence>
<sequence>MRRPFPSSNSEIPPSNGECVVGSTGISTTMENKAHLKGGALSVISVPSADVSHRNPPPPTMKVIAADAALVICNNFCTIKGLMTTIHAITTRGLQVTSLENTGLPKTSSLHPLALLRL</sequence>
<dbReference type="STRING" id="56216.A0A1A6HMI9"/>
<dbReference type="AlphaFoldDB" id="A0A1A6HMI9"/>
<proteinExistence type="predicted"/>
<reference evidence="1 2" key="1">
    <citation type="submission" date="2016-06" db="EMBL/GenBank/DDBJ databases">
        <title>The Draft Genome Sequence and Annotation of the Desert Woodrat Neotoma lepida.</title>
        <authorList>
            <person name="Campbell M."/>
            <person name="Oakeson K.F."/>
            <person name="Yandell M."/>
            <person name="Halpert J.R."/>
            <person name="Dearing D."/>
        </authorList>
    </citation>
    <scope>NUCLEOTIDE SEQUENCE [LARGE SCALE GENOMIC DNA]</scope>
    <source>
        <strain evidence="1">417</strain>
        <tissue evidence="1">Liver</tissue>
    </source>
</reference>
<evidence type="ECO:0008006" key="3">
    <source>
        <dbReference type="Google" id="ProtNLM"/>
    </source>
</evidence>
<organism evidence="1 2">
    <name type="scientific">Neotoma lepida</name>
    <name type="common">Desert woodrat</name>
    <dbReference type="NCBI Taxonomy" id="56216"/>
    <lineage>
        <taxon>Eukaryota</taxon>
        <taxon>Metazoa</taxon>
        <taxon>Chordata</taxon>
        <taxon>Craniata</taxon>
        <taxon>Vertebrata</taxon>
        <taxon>Euteleostomi</taxon>
        <taxon>Mammalia</taxon>
        <taxon>Eutheria</taxon>
        <taxon>Euarchontoglires</taxon>
        <taxon>Glires</taxon>
        <taxon>Rodentia</taxon>
        <taxon>Myomorpha</taxon>
        <taxon>Muroidea</taxon>
        <taxon>Cricetidae</taxon>
        <taxon>Neotominae</taxon>
        <taxon>Neotoma</taxon>
    </lineage>
</organism>
<gene>
    <name evidence="1" type="ORF">A6R68_18697</name>
</gene>
<dbReference type="EMBL" id="LZPO01027377">
    <property type="protein sequence ID" value="OBS78922.1"/>
    <property type="molecule type" value="Genomic_DNA"/>
</dbReference>
<evidence type="ECO:0000313" key="2">
    <source>
        <dbReference type="Proteomes" id="UP000092124"/>
    </source>
</evidence>
<keyword evidence="2" id="KW-1185">Reference proteome</keyword>